<dbReference type="Pfam" id="PF00464">
    <property type="entry name" value="SHMT"/>
    <property type="match status" value="1"/>
</dbReference>
<dbReference type="GO" id="GO:0030170">
    <property type="term" value="F:pyridoxal phosphate binding"/>
    <property type="evidence" value="ECO:0007669"/>
    <property type="project" value="TreeGrafter"/>
</dbReference>
<dbReference type="SUPFAM" id="SSF53383">
    <property type="entry name" value="PLP-dependent transferases"/>
    <property type="match status" value="1"/>
</dbReference>
<dbReference type="InterPro" id="IPR015422">
    <property type="entry name" value="PyrdxlP-dep_Trfase_small"/>
</dbReference>
<dbReference type="InterPro" id="IPR015424">
    <property type="entry name" value="PyrdxlP-dep_Trfase"/>
</dbReference>
<dbReference type="AlphaFoldDB" id="A0A9K3D892"/>
<dbReference type="PANTHER" id="PTHR11680:SF35">
    <property type="entry name" value="SERINE HYDROXYMETHYLTRANSFERASE 1"/>
    <property type="match status" value="1"/>
</dbReference>
<feature type="domain" description="Serine hydroxymethyltransferase-like" evidence="3">
    <location>
        <begin position="31"/>
        <end position="122"/>
    </location>
</feature>
<gene>
    <name evidence="4" type="ORF">KIPB_013233</name>
</gene>
<protein>
    <submittedName>
        <fullName evidence="4">Serine hydroxymethyltransferase</fullName>
    </submittedName>
</protein>
<dbReference type="GO" id="GO:0005739">
    <property type="term" value="C:mitochondrion"/>
    <property type="evidence" value="ECO:0007669"/>
    <property type="project" value="TreeGrafter"/>
</dbReference>
<dbReference type="InterPro" id="IPR039429">
    <property type="entry name" value="SHMT-like_dom"/>
</dbReference>
<comment type="caution">
    <text evidence="4">The sequence shown here is derived from an EMBL/GenBank/DDBJ whole genome shotgun (WGS) entry which is preliminary data.</text>
</comment>
<organism evidence="4 5">
    <name type="scientific">Kipferlia bialata</name>
    <dbReference type="NCBI Taxonomy" id="797122"/>
    <lineage>
        <taxon>Eukaryota</taxon>
        <taxon>Metamonada</taxon>
        <taxon>Carpediemonas-like organisms</taxon>
        <taxon>Kipferlia</taxon>
    </lineage>
</organism>
<proteinExistence type="predicted"/>
<dbReference type="EMBL" id="BDIP01006183">
    <property type="protein sequence ID" value="GIQ90437.1"/>
    <property type="molecule type" value="Genomic_DNA"/>
</dbReference>
<dbReference type="GO" id="GO:0004372">
    <property type="term" value="F:glycine hydroxymethyltransferase activity"/>
    <property type="evidence" value="ECO:0007669"/>
    <property type="project" value="TreeGrafter"/>
</dbReference>
<dbReference type="OrthoDB" id="10265628at2759"/>
<dbReference type="GO" id="GO:0019264">
    <property type="term" value="P:glycine biosynthetic process from serine"/>
    <property type="evidence" value="ECO:0007669"/>
    <property type="project" value="TreeGrafter"/>
</dbReference>
<keyword evidence="2" id="KW-0663">Pyridoxal phosphate</keyword>
<evidence type="ECO:0000313" key="5">
    <source>
        <dbReference type="Proteomes" id="UP000265618"/>
    </source>
</evidence>
<dbReference type="Gene3D" id="3.90.1150.10">
    <property type="entry name" value="Aspartate Aminotransferase, domain 1"/>
    <property type="match status" value="1"/>
</dbReference>
<name>A0A9K3D892_9EUKA</name>
<keyword evidence="5" id="KW-1185">Reference proteome</keyword>
<dbReference type="Proteomes" id="UP000265618">
    <property type="component" value="Unassembled WGS sequence"/>
</dbReference>
<dbReference type="InterPro" id="IPR015421">
    <property type="entry name" value="PyrdxlP-dep_Trfase_major"/>
</dbReference>
<dbReference type="PANTHER" id="PTHR11680">
    <property type="entry name" value="SERINE HYDROXYMETHYLTRANSFERASE"/>
    <property type="match status" value="1"/>
</dbReference>
<evidence type="ECO:0000256" key="1">
    <source>
        <dbReference type="ARBA" id="ARBA00001933"/>
    </source>
</evidence>
<sequence>MLSVPSTLTAAKALFRGMAVTVRPFAEQPTLAEADPLMSELLHKEEKRQFEELQLIASENIASKAVLEVLGSALNNKYSEGYPGARYYGGNEFIDQIETTCQDRALELFGADPEEWGVNVYVYIYISGY</sequence>
<evidence type="ECO:0000313" key="4">
    <source>
        <dbReference type="EMBL" id="GIQ90437.1"/>
    </source>
</evidence>
<evidence type="ECO:0000259" key="3">
    <source>
        <dbReference type="Pfam" id="PF00464"/>
    </source>
</evidence>
<dbReference type="InterPro" id="IPR049943">
    <property type="entry name" value="Ser_HO-MeTrfase-like"/>
</dbReference>
<accession>A0A9K3D892</accession>
<evidence type="ECO:0000256" key="2">
    <source>
        <dbReference type="ARBA" id="ARBA00022898"/>
    </source>
</evidence>
<dbReference type="GO" id="GO:0046653">
    <property type="term" value="P:tetrahydrofolate metabolic process"/>
    <property type="evidence" value="ECO:0007669"/>
    <property type="project" value="TreeGrafter"/>
</dbReference>
<comment type="cofactor">
    <cofactor evidence="1">
        <name>pyridoxal 5'-phosphate</name>
        <dbReference type="ChEBI" id="CHEBI:597326"/>
    </cofactor>
</comment>
<reference evidence="4 5" key="1">
    <citation type="journal article" date="2018" name="PLoS ONE">
        <title>The draft genome of Kipferlia bialata reveals reductive genome evolution in fornicate parasites.</title>
        <authorList>
            <person name="Tanifuji G."/>
            <person name="Takabayashi S."/>
            <person name="Kume K."/>
            <person name="Takagi M."/>
            <person name="Nakayama T."/>
            <person name="Kamikawa R."/>
            <person name="Inagaki Y."/>
            <person name="Hashimoto T."/>
        </authorList>
    </citation>
    <scope>NUCLEOTIDE SEQUENCE [LARGE SCALE GENOMIC DNA]</scope>
    <source>
        <strain evidence="4">NY0173</strain>
    </source>
</reference>
<dbReference type="Gene3D" id="3.40.640.10">
    <property type="entry name" value="Type I PLP-dependent aspartate aminotransferase-like (Major domain)"/>
    <property type="match status" value="1"/>
</dbReference>